<proteinExistence type="predicted"/>
<keyword evidence="2" id="KW-1185">Reference proteome</keyword>
<sequence>MISGAKTSIEISDHPCQSRARFDAWMTQDGRRSPGCGSAYRRASLVLSPCLVPFLFPLLPLLPCRPRVSTESQSPLD</sequence>
<organism evidence="1 2">
    <name type="scientific">Aspergillus pseudonomiae</name>
    <dbReference type="NCBI Taxonomy" id="1506151"/>
    <lineage>
        <taxon>Eukaryota</taxon>
        <taxon>Fungi</taxon>
        <taxon>Dikarya</taxon>
        <taxon>Ascomycota</taxon>
        <taxon>Pezizomycotina</taxon>
        <taxon>Eurotiomycetes</taxon>
        <taxon>Eurotiomycetidae</taxon>
        <taxon>Eurotiales</taxon>
        <taxon>Aspergillaceae</taxon>
        <taxon>Aspergillus</taxon>
        <taxon>Aspergillus subgen. Circumdati</taxon>
    </lineage>
</organism>
<dbReference type="Proteomes" id="UP000325579">
    <property type="component" value="Unassembled WGS sequence"/>
</dbReference>
<name>A0A5N7DPL9_9EURO</name>
<protein>
    <submittedName>
        <fullName evidence="1">Uncharacterized protein</fullName>
    </submittedName>
</protein>
<evidence type="ECO:0000313" key="1">
    <source>
        <dbReference type="EMBL" id="KAE8408374.1"/>
    </source>
</evidence>
<dbReference type="EMBL" id="ML736743">
    <property type="protein sequence ID" value="KAE8408374.1"/>
    <property type="molecule type" value="Genomic_DNA"/>
</dbReference>
<reference evidence="1 2" key="1">
    <citation type="submission" date="2019-04" db="EMBL/GenBank/DDBJ databases">
        <authorList>
            <consortium name="DOE Joint Genome Institute"/>
            <person name="Mondo S."/>
            <person name="Kjaerbolling I."/>
            <person name="Vesth T."/>
            <person name="Frisvad J.C."/>
            <person name="Nybo J.L."/>
            <person name="Theobald S."/>
            <person name="Kildgaard S."/>
            <person name="Isbrandt T."/>
            <person name="Kuo A."/>
            <person name="Sato A."/>
            <person name="Lyhne E.K."/>
            <person name="Kogle M.E."/>
            <person name="Wiebenga A."/>
            <person name="Kun R.S."/>
            <person name="Lubbers R.J."/>
            <person name="Makela M.R."/>
            <person name="Barry K."/>
            <person name="Chovatia M."/>
            <person name="Clum A."/>
            <person name="Daum C."/>
            <person name="Haridas S."/>
            <person name="He G."/>
            <person name="LaButti K."/>
            <person name="Lipzen A."/>
            <person name="Riley R."/>
            <person name="Salamov A."/>
            <person name="Simmons B.A."/>
            <person name="Magnuson J.K."/>
            <person name="Henrissat B."/>
            <person name="Mortensen U.H."/>
            <person name="Larsen T.O."/>
            <person name="Devries R.P."/>
            <person name="Grigoriev I.V."/>
            <person name="Machida M."/>
            <person name="Baker S.E."/>
            <person name="Andersen M.R."/>
            <person name="Cantor M.N."/>
            <person name="Hua S.X."/>
        </authorList>
    </citation>
    <scope>NUCLEOTIDE SEQUENCE [LARGE SCALE GENOMIC DNA]</scope>
    <source>
        <strain evidence="1 2">CBS 119388</strain>
    </source>
</reference>
<accession>A0A5N6IB78</accession>
<gene>
    <name evidence="1" type="ORF">BDV37DRAFT_171909</name>
</gene>
<dbReference type="AlphaFoldDB" id="A0A5N7DPL9"/>
<evidence type="ECO:0000313" key="2">
    <source>
        <dbReference type="Proteomes" id="UP000325579"/>
    </source>
</evidence>
<dbReference type="GeneID" id="43664035"/>
<accession>A0A5N7DPL9</accession>
<dbReference type="RefSeq" id="XP_031945693.1">
    <property type="nucleotide sequence ID" value="XM_032079344.1"/>
</dbReference>